<evidence type="ECO:0000313" key="2">
    <source>
        <dbReference type="Proteomes" id="UP000000248"/>
    </source>
</evidence>
<sequence>MAQTQFQVDTIKGNPEKAEKLQKDGMKIAGVKWVNVNQQSGVVVVTHEAAFNQADFQGLIDAL</sequence>
<name>A5EVC7_DICNV</name>
<protein>
    <submittedName>
        <fullName evidence="1">Uncharacterized protein</fullName>
    </submittedName>
</protein>
<accession>A5EVC7</accession>
<dbReference type="AlphaFoldDB" id="A5EVC7"/>
<reference evidence="1 2" key="1">
    <citation type="journal article" date="2007" name="Nat. Biotechnol.">
        <title>Genome sequence and identification of candidate vaccine antigens from the animal pathogen Dichelobacter nodosus.</title>
        <authorList>
            <person name="Myers G.S."/>
            <person name="Parker D."/>
            <person name="Al-Hasani K."/>
            <person name="Kennan R.M."/>
            <person name="Seemann T."/>
            <person name="Ren Q."/>
            <person name="Badger J.H."/>
            <person name="Selengut J.D."/>
            <person name="Deboy R.T."/>
            <person name="Tettelin H."/>
            <person name="Boyce J.D."/>
            <person name="McCarl V.P."/>
            <person name="Han X."/>
            <person name="Nelson W.C."/>
            <person name="Madupu R."/>
            <person name="Mohamoud Y."/>
            <person name="Holley T."/>
            <person name="Fedorova N."/>
            <person name="Khouri H."/>
            <person name="Bottomley S.P."/>
            <person name="Whittington R.J."/>
            <person name="Adler B."/>
            <person name="Songer J.G."/>
            <person name="Rood J.I."/>
            <person name="Paulsen I.T."/>
        </authorList>
    </citation>
    <scope>NUCLEOTIDE SEQUENCE [LARGE SCALE GENOMIC DNA]</scope>
    <source>
        <strain evidence="1 2">VCS1703A</strain>
    </source>
</reference>
<dbReference type="KEGG" id="dno:DNO_0620"/>
<dbReference type="Proteomes" id="UP000000248">
    <property type="component" value="Chromosome"/>
</dbReference>
<organism evidence="1 2">
    <name type="scientific">Dichelobacter nodosus (strain VCS1703A)</name>
    <dbReference type="NCBI Taxonomy" id="246195"/>
    <lineage>
        <taxon>Bacteria</taxon>
        <taxon>Pseudomonadati</taxon>
        <taxon>Pseudomonadota</taxon>
        <taxon>Gammaproteobacteria</taxon>
        <taxon>Cardiobacteriales</taxon>
        <taxon>Cardiobacteriaceae</taxon>
        <taxon>Dichelobacter</taxon>
    </lineage>
</organism>
<dbReference type="HOGENOM" id="CLU_134973_8_0_6"/>
<evidence type="ECO:0000313" key="1">
    <source>
        <dbReference type="EMBL" id="ABQ14245.1"/>
    </source>
</evidence>
<dbReference type="STRING" id="246195.DNO_0620"/>
<gene>
    <name evidence="1" type="ordered locus">DNO_0620</name>
</gene>
<proteinExistence type="predicted"/>
<keyword evidence="2" id="KW-1185">Reference proteome</keyword>
<dbReference type="EMBL" id="CP000513">
    <property type="protein sequence ID" value="ABQ14245.1"/>
    <property type="molecule type" value="Genomic_DNA"/>
</dbReference>
<dbReference type="RefSeq" id="WP_012030953.1">
    <property type="nucleotide sequence ID" value="NC_009446.1"/>
</dbReference>